<dbReference type="Proteomes" id="UP000320693">
    <property type="component" value="Unassembled WGS sequence"/>
</dbReference>
<proteinExistence type="predicted"/>
<dbReference type="Gene3D" id="3.30.420.180">
    <property type="entry name" value="CobE/GbiG C-terminal domain"/>
    <property type="match status" value="1"/>
</dbReference>
<dbReference type="InterPro" id="IPR052553">
    <property type="entry name" value="CbiG_hydrolase"/>
</dbReference>
<sequence length="173" mass="17193">MTTGSGPERRPGGRPAPQPELALGIGMRPGVSAAALRALLRRVADEHGLDLDHAVVATLDRRTSEPGLLQAVAPRTPRGYPAEQLAAVVVPTPSDRVAAATGTPAVAEAAALLAAGPGAVLVVPKTAASGATVAVARLARATRVARAMRMARLAVGMAPSGAAPDPSSDTAPG</sequence>
<dbReference type="InterPro" id="IPR002750">
    <property type="entry name" value="CobE/GbiG_C"/>
</dbReference>
<keyword evidence="4" id="KW-1185">Reference proteome</keyword>
<evidence type="ECO:0000313" key="3">
    <source>
        <dbReference type="EMBL" id="GEC23778.1"/>
    </source>
</evidence>
<dbReference type="Pfam" id="PF01890">
    <property type="entry name" value="CbiG_C"/>
    <property type="match status" value="1"/>
</dbReference>
<accession>A0ABQ0RSY5</accession>
<comment type="caution">
    <text evidence="3">The sequence shown here is derived from an EMBL/GenBank/DDBJ whole genome shotgun (WGS) entry which is preliminary data.</text>
</comment>
<dbReference type="RefSeq" id="WP_197719791.1">
    <property type="nucleotide sequence ID" value="NZ_BJNH01000011.1"/>
</dbReference>
<gene>
    <name evidence="3" type="ORF">PSA01_08070</name>
</gene>
<reference evidence="3 4" key="1">
    <citation type="submission" date="2019-06" db="EMBL/GenBank/DDBJ databases">
        <title>Whole genome shotgun sequence of Pseudonocardia saturnea NBRC 14499.</title>
        <authorList>
            <person name="Hosoyama A."/>
            <person name="Uohara A."/>
            <person name="Ohji S."/>
            <person name="Ichikawa N."/>
        </authorList>
    </citation>
    <scope>NUCLEOTIDE SEQUENCE [LARGE SCALE GENOMIC DNA]</scope>
    <source>
        <strain evidence="3 4">NBRC 14499</strain>
    </source>
</reference>
<dbReference type="EMBL" id="BJNH01000011">
    <property type="protein sequence ID" value="GEC23778.1"/>
    <property type="molecule type" value="Genomic_DNA"/>
</dbReference>
<evidence type="ECO:0000256" key="1">
    <source>
        <dbReference type="SAM" id="MobiDB-lite"/>
    </source>
</evidence>
<feature type="region of interest" description="Disordered" evidence="1">
    <location>
        <begin position="1"/>
        <end position="23"/>
    </location>
</feature>
<protein>
    <recommendedName>
        <fullName evidence="2">CobE/GbiG C-terminal domain-containing protein</fullName>
    </recommendedName>
</protein>
<dbReference type="SUPFAM" id="SSF159664">
    <property type="entry name" value="CobE/GbiG C-terminal domain-like"/>
    <property type="match status" value="1"/>
</dbReference>
<dbReference type="PANTHER" id="PTHR37477">
    <property type="entry name" value="COBALT-PRECORRIN-5A HYDROLASE"/>
    <property type="match status" value="1"/>
</dbReference>
<organism evidence="3 4">
    <name type="scientific">Pseudonocardia saturnea</name>
    <dbReference type="NCBI Taxonomy" id="33909"/>
    <lineage>
        <taxon>Bacteria</taxon>
        <taxon>Bacillati</taxon>
        <taxon>Actinomycetota</taxon>
        <taxon>Actinomycetes</taxon>
        <taxon>Pseudonocardiales</taxon>
        <taxon>Pseudonocardiaceae</taxon>
        <taxon>Pseudonocardia</taxon>
    </lineage>
</organism>
<name>A0ABQ0RSY5_9PSEU</name>
<feature type="domain" description="CobE/GbiG C-terminal" evidence="2">
    <location>
        <begin position="21"/>
        <end position="136"/>
    </location>
</feature>
<dbReference type="PANTHER" id="PTHR37477:SF1">
    <property type="entry name" value="COBALT-PRECORRIN-5A HYDROLASE"/>
    <property type="match status" value="1"/>
</dbReference>
<evidence type="ECO:0000313" key="4">
    <source>
        <dbReference type="Proteomes" id="UP000320693"/>
    </source>
</evidence>
<dbReference type="InterPro" id="IPR036518">
    <property type="entry name" value="CobE/GbiG_C_sf"/>
</dbReference>
<evidence type="ECO:0000259" key="2">
    <source>
        <dbReference type="Pfam" id="PF01890"/>
    </source>
</evidence>